<dbReference type="KEGG" id="gni:GNIT_1762"/>
<protein>
    <submittedName>
        <fullName evidence="3">Thioredoxin related protein</fullName>
    </submittedName>
</protein>
<keyword evidence="4" id="KW-1185">Reference proteome</keyword>
<reference evidence="3 4" key="1">
    <citation type="journal article" date="2011" name="J. Bacteriol.">
        <title>Complete genome sequence of seawater bacterium Glaciecola nitratireducens FR1064T.</title>
        <authorList>
            <person name="Bian F."/>
            <person name="Qin Q.L."/>
            <person name="Xie B.B."/>
            <person name="Shu Y.L."/>
            <person name="Zhang X.Y."/>
            <person name="Yu Y."/>
            <person name="Chen B."/>
            <person name="Chen X.L."/>
            <person name="Zhou B.C."/>
            <person name="Zhang Y.Z."/>
        </authorList>
    </citation>
    <scope>NUCLEOTIDE SEQUENCE [LARGE SCALE GENOMIC DNA]</scope>
    <source>
        <strain evidence="4">JCM 12485 / KCTC 12276 / FR1064</strain>
    </source>
</reference>
<evidence type="ECO:0000313" key="3">
    <source>
        <dbReference type="EMBL" id="AEP29875.1"/>
    </source>
</evidence>
<proteinExistence type="predicted"/>
<dbReference type="PANTHER" id="PTHR42852:SF13">
    <property type="entry name" value="PROTEIN DIPZ"/>
    <property type="match status" value="1"/>
</dbReference>
<evidence type="ECO:0000256" key="1">
    <source>
        <dbReference type="ARBA" id="ARBA00023284"/>
    </source>
</evidence>
<dbReference type="eggNOG" id="COG0526">
    <property type="taxonomic scope" value="Bacteria"/>
</dbReference>
<dbReference type="InterPro" id="IPR000866">
    <property type="entry name" value="AhpC/TSA"/>
</dbReference>
<dbReference type="InterPro" id="IPR013766">
    <property type="entry name" value="Thioredoxin_domain"/>
</dbReference>
<dbReference type="Pfam" id="PF00578">
    <property type="entry name" value="AhpC-TSA"/>
    <property type="match status" value="1"/>
</dbReference>
<dbReference type="InterPro" id="IPR017937">
    <property type="entry name" value="Thioredoxin_CS"/>
</dbReference>
<name>G4QGT0_GLANF</name>
<dbReference type="OrthoDB" id="9799347at2"/>
<evidence type="ECO:0000313" key="4">
    <source>
        <dbReference type="Proteomes" id="UP000009282"/>
    </source>
</evidence>
<dbReference type="Proteomes" id="UP000009282">
    <property type="component" value="Chromosome"/>
</dbReference>
<dbReference type="GO" id="GO:0016209">
    <property type="term" value="F:antioxidant activity"/>
    <property type="evidence" value="ECO:0007669"/>
    <property type="project" value="InterPro"/>
</dbReference>
<dbReference type="STRING" id="1085623.GNIT_1762"/>
<dbReference type="AlphaFoldDB" id="G4QGT0"/>
<dbReference type="PANTHER" id="PTHR42852">
    <property type="entry name" value="THIOL:DISULFIDE INTERCHANGE PROTEIN DSBE"/>
    <property type="match status" value="1"/>
</dbReference>
<dbReference type="RefSeq" id="WP_014108749.1">
    <property type="nucleotide sequence ID" value="NC_016041.1"/>
</dbReference>
<dbReference type="PROSITE" id="PS00194">
    <property type="entry name" value="THIOREDOXIN_1"/>
    <property type="match status" value="1"/>
</dbReference>
<dbReference type="CDD" id="cd02966">
    <property type="entry name" value="TlpA_like_family"/>
    <property type="match status" value="1"/>
</dbReference>
<dbReference type="InterPro" id="IPR050553">
    <property type="entry name" value="Thioredoxin_ResA/DsbE_sf"/>
</dbReference>
<sequence length="155" mass="17464">MKKILLYLVVGISTLVLGVTYQLNSKYDFTTLDGSTYQFKELEGKWVVINYFAEWCAPCLREIPELNEFKELTDNNQNAILFGVSYDAMQDHELSLLAEKYKIAFPLINNVETALPFDAPKYLPATYLIRPDGTLAGQLLGEQNITSLTQAISGE</sequence>
<accession>G4QGT0</accession>
<organism evidence="3 4">
    <name type="scientific">Glaciecola nitratireducens (strain JCM 12485 / KCTC 12276 / FR1064)</name>
    <dbReference type="NCBI Taxonomy" id="1085623"/>
    <lineage>
        <taxon>Bacteria</taxon>
        <taxon>Pseudomonadati</taxon>
        <taxon>Pseudomonadota</taxon>
        <taxon>Gammaproteobacteria</taxon>
        <taxon>Alteromonadales</taxon>
        <taxon>Alteromonadaceae</taxon>
        <taxon>Brumicola</taxon>
    </lineage>
</organism>
<dbReference type="PROSITE" id="PS51352">
    <property type="entry name" value="THIOREDOXIN_2"/>
    <property type="match status" value="1"/>
</dbReference>
<dbReference type="GO" id="GO:0015036">
    <property type="term" value="F:disulfide oxidoreductase activity"/>
    <property type="evidence" value="ECO:0007669"/>
    <property type="project" value="UniProtKB-ARBA"/>
</dbReference>
<evidence type="ECO:0000259" key="2">
    <source>
        <dbReference type="PROSITE" id="PS51352"/>
    </source>
</evidence>
<dbReference type="EMBL" id="CP003060">
    <property type="protein sequence ID" value="AEP29875.1"/>
    <property type="molecule type" value="Genomic_DNA"/>
</dbReference>
<dbReference type="HOGENOM" id="CLU_042529_11_5_6"/>
<dbReference type="InterPro" id="IPR036249">
    <property type="entry name" value="Thioredoxin-like_sf"/>
</dbReference>
<gene>
    <name evidence="3" type="ordered locus">GNIT_1762</name>
</gene>
<feature type="domain" description="Thioredoxin" evidence="2">
    <location>
        <begin position="18"/>
        <end position="155"/>
    </location>
</feature>
<keyword evidence="1" id="KW-0676">Redox-active center</keyword>
<dbReference type="Gene3D" id="3.40.30.10">
    <property type="entry name" value="Glutaredoxin"/>
    <property type="match status" value="1"/>
</dbReference>
<dbReference type="SUPFAM" id="SSF52833">
    <property type="entry name" value="Thioredoxin-like"/>
    <property type="match status" value="1"/>
</dbReference>